<dbReference type="Proteomes" id="UP000218505">
    <property type="component" value="Chromosome"/>
</dbReference>
<evidence type="ECO:0000256" key="2">
    <source>
        <dbReference type="SAM" id="SignalP"/>
    </source>
</evidence>
<keyword evidence="4" id="KW-1185">Reference proteome</keyword>
<feature type="chain" id="PRO_5039256309" description="Secreted protein" evidence="2">
    <location>
        <begin position="21"/>
        <end position="197"/>
    </location>
</feature>
<feature type="signal peptide" evidence="2">
    <location>
        <begin position="1"/>
        <end position="20"/>
    </location>
</feature>
<sequence length="197" mass="20249">MKKCVLTALALLLTVGCASRVDGSAVSATPASTAGTSASGQPPASSTGRMPLEMVKWVDRFCGVAKYLIASGSVGTTEAPAGTPAEMKASISGSLGRLAGVLEVAVHDYEQLLPAPNAGTQQAVEVVLKPLKEAKDKIVGAKKRLDEAPELTSELMTDVLGTMSGAMSTMVQAIEKVNLTSLPADYREAAAQAENCK</sequence>
<feature type="region of interest" description="Disordered" evidence="1">
    <location>
        <begin position="28"/>
        <end position="49"/>
    </location>
</feature>
<dbReference type="AlphaFoldDB" id="A0A290ZBK1"/>
<evidence type="ECO:0008006" key="5">
    <source>
        <dbReference type="Google" id="ProtNLM"/>
    </source>
</evidence>
<dbReference type="KEGG" id="apre:CNX65_26450"/>
<accession>A0A290ZBK1</accession>
<proteinExistence type="predicted"/>
<organism evidence="3 4">
    <name type="scientific">Actinosynnema pretiosum</name>
    <dbReference type="NCBI Taxonomy" id="42197"/>
    <lineage>
        <taxon>Bacteria</taxon>
        <taxon>Bacillati</taxon>
        <taxon>Actinomycetota</taxon>
        <taxon>Actinomycetes</taxon>
        <taxon>Pseudonocardiales</taxon>
        <taxon>Pseudonocardiaceae</taxon>
        <taxon>Actinosynnema</taxon>
    </lineage>
</organism>
<evidence type="ECO:0000256" key="1">
    <source>
        <dbReference type="SAM" id="MobiDB-lite"/>
    </source>
</evidence>
<feature type="compositionally biased region" description="Low complexity" evidence="1">
    <location>
        <begin position="28"/>
        <end position="40"/>
    </location>
</feature>
<evidence type="ECO:0000313" key="4">
    <source>
        <dbReference type="Proteomes" id="UP000218505"/>
    </source>
</evidence>
<reference evidence="3" key="1">
    <citation type="submission" date="2017-09" db="EMBL/GenBank/DDBJ databases">
        <title>Complete Genome Sequence of ansamitocin-producing Bacterium Actinosynnema pretiosum X47.</title>
        <authorList>
            <person name="Cao G."/>
            <person name="Zong G."/>
            <person name="Zhong C."/>
            <person name="Fu J."/>
        </authorList>
    </citation>
    <scope>NUCLEOTIDE SEQUENCE [LARGE SCALE GENOMIC DNA]</scope>
    <source>
        <strain evidence="3">X47</strain>
    </source>
</reference>
<dbReference type="PROSITE" id="PS51257">
    <property type="entry name" value="PROKAR_LIPOPROTEIN"/>
    <property type="match status" value="1"/>
</dbReference>
<dbReference type="RefSeq" id="WP_096496174.1">
    <property type="nucleotide sequence ID" value="NZ_CP023445.1"/>
</dbReference>
<protein>
    <recommendedName>
        <fullName evidence="5">Secreted protein</fullName>
    </recommendedName>
</protein>
<keyword evidence="2" id="KW-0732">Signal</keyword>
<dbReference type="EMBL" id="CP023445">
    <property type="protein sequence ID" value="ATE56376.1"/>
    <property type="molecule type" value="Genomic_DNA"/>
</dbReference>
<gene>
    <name evidence="3" type="ORF">CNX65_26450</name>
</gene>
<evidence type="ECO:0000313" key="3">
    <source>
        <dbReference type="EMBL" id="ATE56376.1"/>
    </source>
</evidence>
<name>A0A290ZBK1_9PSEU</name>